<dbReference type="Proteomes" id="UP000663829">
    <property type="component" value="Unassembled WGS sequence"/>
</dbReference>
<keyword evidence="5" id="KW-1185">Reference proteome</keyword>
<keyword evidence="2" id="KW-0812">Transmembrane</keyword>
<evidence type="ECO:0000256" key="2">
    <source>
        <dbReference type="SAM" id="Phobius"/>
    </source>
</evidence>
<evidence type="ECO:0000313" key="3">
    <source>
        <dbReference type="EMBL" id="CAF1244510.1"/>
    </source>
</evidence>
<gene>
    <name evidence="3" type="ORF">GPM918_LOCUS25822</name>
    <name evidence="4" type="ORF">SRO942_LOCUS25872</name>
</gene>
<evidence type="ECO:0000313" key="4">
    <source>
        <dbReference type="EMBL" id="CAF4009420.1"/>
    </source>
</evidence>
<keyword evidence="2" id="KW-1133">Transmembrane helix</keyword>
<dbReference type="EMBL" id="CAJOBC010011804">
    <property type="protein sequence ID" value="CAF4009420.1"/>
    <property type="molecule type" value="Genomic_DNA"/>
</dbReference>
<feature type="region of interest" description="Disordered" evidence="1">
    <location>
        <begin position="177"/>
        <end position="212"/>
    </location>
</feature>
<keyword evidence="2" id="KW-0472">Membrane</keyword>
<reference evidence="3" key="1">
    <citation type="submission" date="2021-02" db="EMBL/GenBank/DDBJ databases">
        <authorList>
            <person name="Nowell W R."/>
        </authorList>
    </citation>
    <scope>NUCLEOTIDE SEQUENCE</scope>
</reference>
<name>A0A814ZLE4_9BILA</name>
<evidence type="ECO:0000256" key="1">
    <source>
        <dbReference type="SAM" id="MobiDB-lite"/>
    </source>
</evidence>
<evidence type="ECO:0000313" key="5">
    <source>
        <dbReference type="Proteomes" id="UP000663829"/>
    </source>
</evidence>
<dbReference type="EMBL" id="CAJNOQ010010160">
    <property type="protein sequence ID" value="CAF1244510.1"/>
    <property type="molecule type" value="Genomic_DNA"/>
</dbReference>
<protein>
    <submittedName>
        <fullName evidence="3">Uncharacterized protein</fullName>
    </submittedName>
</protein>
<comment type="caution">
    <text evidence="3">The sequence shown here is derived from an EMBL/GenBank/DDBJ whole genome shotgun (WGS) entry which is preliminary data.</text>
</comment>
<organism evidence="3 5">
    <name type="scientific">Didymodactylos carnosus</name>
    <dbReference type="NCBI Taxonomy" id="1234261"/>
    <lineage>
        <taxon>Eukaryota</taxon>
        <taxon>Metazoa</taxon>
        <taxon>Spiralia</taxon>
        <taxon>Gnathifera</taxon>
        <taxon>Rotifera</taxon>
        <taxon>Eurotatoria</taxon>
        <taxon>Bdelloidea</taxon>
        <taxon>Philodinida</taxon>
        <taxon>Philodinidae</taxon>
        <taxon>Didymodactylos</taxon>
    </lineage>
</organism>
<feature type="compositionally biased region" description="Polar residues" evidence="1">
    <location>
        <begin position="177"/>
        <end position="191"/>
    </location>
</feature>
<sequence length="212" mass="22666">MASNTTNNTTIGVGDSSLTRNGLIIGVVLGCVGFVAIIIAVIVILAKTSTSPKAKAASQVGVVSRQPEPLPLRSETRNPRSYRLPPLDTRTSQLATAATNKPVVTTASEVTGNIGNLNTRTPSVRGIPVRRPHLEPIRSPSHIVAQYPPNSNAAANLTSFRPINDQYASNQLPQTQMFSNSKTPYNSNNDIPQPTQRPPPRMMNIGGSTKYS</sequence>
<feature type="transmembrane region" description="Helical" evidence="2">
    <location>
        <begin position="23"/>
        <end position="46"/>
    </location>
</feature>
<feature type="region of interest" description="Disordered" evidence="1">
    <location>
        <begin position="55"/>
        <end position="83"/>
    </location>
</feature>
<dbReference type="Proteomes" id="UP000681722">
    <property type="component" value="Unassembled WGS sequence"/>
</dbReference>
<proteinExistence type="predicted"/>
<accession>A0A814ZLE4</accession>
<dbReference type="AlphaFoldDB" id="A0A814ZLE4"/>